<feature type="compositionally biased region" description="Polar residues" evidence="1">
    <location>
        <begin position="790"/>
        <end position="814"/>
    </location>
</feature>
<feature type="compositionally biased region" description="Polar residues" evidence="1">
    <location>
        <begin position="634"/>
        <end position="664"/>
    </location>
</feature>
<dbReference type="GO" id="GO:0008494">
    <property type="term" value="F:translation activator activity"/>
    <property type="evidence" value="ECO:0007669"/>
    <property type="project" value="TreeGrafter"/>
</dbReference>
<gene>
    <name evidence="2" type="primary">101898470</name>
    <name evidence="4" type="synonym">LOC101898470</name>
</gene>
<keyword evidence="4" id="KW-0808">Transferase</keyword>
<dbReference type="KEGG" id="mde:101898470"/>
<feature type="compositionally biased region" description="Low complexity" evidence="1">
    <location>
        <begin position="1"/>
        <end position="24"/>
    </location>
</feature>
<organism evidence="2">
    <name type="scientific">Musca domestica</name>
    <name type="common">House fly</name>
    <dbReference type="NCBI Taxonomy" id="7370"/>
    <lineage>
        <taxon>Eukaryota</taxon>
        <taxon>Metazoa</taxon>
        <taxon>Ecdysozoa</taxon>
        <taxon>Arthropoda</taxon>
        <taxon>Hexapoda</taxon>
        <taxon>Insecta</taxon>
        <taxon>Pterygota</taxon>
        <taxon>Neoptera</taxon>
        <taxon>Endopterygota</taxon>
        <taxon>Diptera</taxon>
        <taxon>Brachycera</taxon>
        <taxon>Muscomorpha</taxon>
        <taxon>Muscoidea</taxon>
        <taxon>Muscidae</taxon>
        <taxon>Musca</taxon>
    </lineage>
</organism>
<dbReference type="VEuPathDB" id="VectorBase:MDOA009883"/>
<feature type="compositionally biased region" description="Low complexity" evidence="1">
    <location>
        <begin position="724"/>
        <end position="735"/>
    </location>
</feature>
<feature type="region of interest" description="Disordered" evidence="1">
    <location>
        <begin position="1"/>
        <end position="29"/>
    </location>
</feature>
<dbReference type="PANTHER" id="PTHR23254:SF18">
    <property type="entry name" value="RE28271P"/>
    <property type="match status" value="1"/>
</dbReference>
<feature type="compositionally biased region" description="Polar residues" evidence="1">
    <location>
        <begin position="357"/>
        <end position="375"/>
    </location>
</feature>
<feature type="compositionally biased region" description="Gly residues" evidence="1">
    <location>
        <begin position="405"/>
        <end position="414"/>
    </location>
</feature>
<accession>A0A1I8MZ40</accession>
<feature type="compositionally biased region" description="Low complexity" evidence="1">
    <location>
        <begin position="446"/>
        <end position="456"/>
    </location>
</feature>
<proteinExistence type="predicted"/>
<dbReference type="VEuPathDB" id="VectorBase:MDOMA2_017702"/>
<feature type="compositionally biased region" description="Basic residues" evidence="1">
    <location>
        <begin position="705"/>
        <end position="720"/>
    </location>
</feature>
<dbReference type="eggNOG" id="KOG3942">
    <property type="taxonomic scope" value="Eukaryota"/>
</dbReference>
<name>A0A1I8MZ40_MUSDO</name>
<feature type="compositionally biased region" description="Low complexity" evidence="1">
    <location>
        <begin position="751"/>
        <end position="772"/>
    </location>
</feature>
<dbReference type="Proteomes" id="UP001652621">
    <property type="component" value="Unplaced"/>
</dbReference>
<dbReference type="PANTHER" id="PTHR23254">
    <property type="entry name" value="EIF4G DOMAIN PROTEIN"/>
    <property type="match status" value="1"/>
</dbReference>
<feature type="compositionally biased region" description="Basic residues" evidence="1">
    <location>
        <begin position="589"/>
        <end position="598"/>
    </location>
</feature>
<dbReference type="RefSeq" id="XP_005178351.1">
    <property type="nucleotide sequence ID" value="XM_005178294.3"/>
</dbReference>
<feature type="compositionally biased region" description="Basic and acidic residues" evidence="1">
    <location>
        <begin position="497"/>
        <end position="508"/>
    </location>
</feature>
<dbReference type="GO" id="GO:0005829">
    <property type="term" value="C:cytosol"/>
    <property type="evidence" value="ECO:0007669"/>
    <property type="project" value="TreeGrafter"/>
</dbReference>
<feature type="region of interest" description="Disordered" evidence="1">
    <location>
        <begin position="403"/>
        <end position="529"/>
    </location>
</feature>
<evidence type="ECO:0000313" key="4">
    <source>
        <dbReference type="RefSeq" id="XP_005178351.1"/>
    </source>
</evidence>
<reference evidence="4" key="2">
    <citation type="submission" date="2025-04" db="UniProtKB">
        <authorList>
            <consortium name="RefSeq"/>
        </authorList>
    </citation>
    <scope>IDENTIFICATION</scope>
    <source>
        <strain evidence="4">Aabys</strain>
    </source>
</reference>
<dbReference type="GO" id="GO:0006446">
    <property type="term" value="P:regulation of translational initiation"/>
    <property type="evidence" value="ECO:0007669"/>
    <property type="project" value="TreeGrafter"/>
</dbReference>
<feature type="compositionally biased region" description="Basic and acidic residues" evidence="1">
    <location>
        <begin position="419"/>
        <end position="443"/>
    </location>
</feature>
<protein>
    <submittedName>
        <fullName evidence="4">Probable serine/threonine-protein kinase clkA isoform X1</fullName>
    </submittedName>
</protein>
<sequence>MANMIGNNNNPNALNNSNSMPLAAGSNPNANSAVGGHSVGGGISSLREISDYLLPNGGMINLAPGQCPYDHIIEMIRGLDLDDDGITMNHKIKSIETDFCNMVQDENMLCESMAYINDKALEDGETALKFALLFASRNFDVLAMKETKVRTAMLTLLQKNFVNSETYRLYDRERLYNSIILLGEYYHRVRLADNAPITILGESLLTLLIREISEEKNVNNVKLVKLILSQITLNGGLLRNLHNADLSQLLYLIRKNLIEQPNLKPNVKAIMLMTLDLFYSNFESLGSQLEGMYSKYLIMEDDDDPEDMGNNNQNLSSPAQQQQQQQSPYNTCPTTTNTQRQGYRNETCNNYDEVPLPSSSNNTSYENGDSGNVNDNTEEDHDNYKRWNDQECGDSLEECDINVGNSGGVAGRGVGPYSRNDDRDQLHSSNSRHENDPDRESRNSRRSYQPRQSPRPLNQNYSRQNENQHQSARDSQNSGNEERDESKPLPRWRAPRFNRDDQHKDNRSRNVQRRFSGSFDDDRQSVRSDGGSIRLYSINDRLKHAQEKIERSGNASTYSGIANSNWDRQSQRDDRSERSYMSNYERGNNHRRGGRHYNQRPMYDKPPRFQKNKGGANNAHSGAGDKNQSDTWRRSNSNLKYYDENSQYNNTNGPESNSRSSSRARTLPRPAKSRMDGGGAGGNSYRRSQSPNSYQGGRGGGGNHHNSHNHHNKNRTRHFGQRYSSQSSLASEASSTFDRHTQHHRNRSFSRRNPSSAMQQSEQPPQQQQTQHIPPPPRKEKENEDDWTDNEATNSELVRNARQTTDYMNYLSSK</sequence>
<dbReference type="GeneID" id="101898470"/>
<evidence type="ECO:0000313" key="3">
    <source>
        <dbReference type="Proteomes" id="UP001652621"/>
    </source>
</evidence>
<dbReference type="AlphaFoldDB" id="A0A1I8MZ40"/>
<feature type="compositionally biased region" description="Polar residues" evidence="1">
    <location>
        <begin position="553"/>
        <end position="566"/>
    </location>
</feature>
<feature type="region of interest" description="Disordered" evidence="1">
    <location>
        <begin position="300"/>
        <end position="389"/>
    </location>
</feature>
<evidence type="ECO:0000256" key="1">
    <source>
        <dbReference type="SAM" id="MobiDB-lite"/>
    </source>
</evidence>
<feature type="compositionally biased region" description="Basic residues" evidence="1">
    <location>
        <begin position="741"/>
        <end position="750"/>
    </location>
</feature>
<dbReference type="GO" id="GO:0016301">
    <property type="term" value="F:kinase activity"/>
    <property type="evidence" value="ECO:0007669"/>
    <property type="project" value="UniProtKB-KW"/>
</dbReference>
<feature type="compositionally biased region" description="Polar residues" evidence="1">
    <location>
        <begin position="457"/>
        <end position="479"/>
    </location>
</feature>
<feature type="region of interest" description="Disordered" evidence="1">
    <location>
        <begin position="548"/>
        <end position="814"/>
    </location>
</feature>
<dbReference type="InterPro" id="IPR051367">
    <property type="entry name" value="mRNA_TranslReg/HistoneTransl"/>
</dbReference>
<evidence type="ECO:0000313" key="2">
    <source>
        <dbReference type="EnsemblMetazoa" id="MDOA009883-PB"/>
    </source>
</evidence>
<feature type="compositionally biased region" description="Polar residues" evidence="1">
    <location>
        <begin position="685"/>
        <end position="695"/>
    </location>
</feature>
<dbReference type="OrthoDB" id="6484979at2759"/>
<dbReference type="Gene3D" id="1.25.40.180">
    <property type="match status" value="1"/>
</dbReference>
<feature type="compositionally biased region" description="Polar residues" evidence="1">
    <location>
        <begin position="327"/>
        <end position="350"/>
    </location>
</feature>
<dbReference type="EnsemblMetazoa" id="MDOA009883-RB">
    <property type="protein sequence ID" value="MDOA009883-PB"/>
    <property type="gene ID" value="MDOA009883"/>
</dbReference>
<feature type="compositionally biased region" description="Polar residues" evidence="1">
    <location>
        <begin position="309"/>
        <end position="319"/>
    </location>
</feature>
<dbReference type="STRING" id="7370.A0A1I8MZ40"/>
<reference evidence="2" key="1">
    <citation type="submission" date="2020-05" db="UniProtKB">
        <authorList>
            <consortium name="EnsemblMetazoa"/>
        </authorList>
    </citation>
    <scope>IDENTIFICATION</scope>
    <source>
        <strain evidence="2">Aabys</strain>
    </source>
</reference>
<keyword evidence="4" id="KW-0418">Kinase</keyword>
<feature type="compositionally biased region" description="Basic and acidic residues" evidence="1">
    <location>
        <begin position="569"/>
        <end position="578"/>
    </location>
</feature>
<keyword evidence="3" id="KW-1185">Reference proteome</keyword>